<keyword evidence="2" id="KW-1185">Reference proteome</keyword>
<accession>A0ABV3DAA8</accession>
<reference evidence="1 2" key="1">
    <citation type="submission" date="2024-06" db="EMBL/GenBank/DDBJ databases">
        <title>The Natural Products Discovery Center: Release of the First 8490 Sequenced Strains for Exploring Actinobacteria Biosynthetic Diversity.</title>
        <authorList>
            <person name="Kalkreuter E."/>
            <person name="Kautsar S.A."/>
            <person name="Yang D."/>
            <person name="Bader C.D."/>
            <person name="Teijaro C.N."/>
            <person name="Fluegel L."/>
            <person name="Davis C.M."/>
            <person name="Simpson J.R."/>
            <person name="Lauterbach L."/>
            <person name="Steele A.D."/>
            <person name="Gui C."/>
            <person name="Meng S."/>
            <person name="Li G."/>
            <person name="Viehrig K."/>
            <person name="Ye F."/>
            <person name="Su P."/>
            <person name="Kiefer A.F."/>
            <person name="Nichols A."/>
            <person name="Cepeda A.J."/>
            <person name="Yan W."/>
            <person name="Fan B."/>
            <person name="Jiang Y."/>
            <person name="Adhikari A."/>
            <person name="Zheng C.-J."/>
            <person name="Schuster L."/>
            <person name="Cowan T.M."/>
            <person name="Smanski M.J."/>
            <person name="Chevrette M.G."/>
            <person name="De Carvalho L.P.S."/>
            <person name="Shen B."/>
        </authorList>
    </citation>
    <scope>NUCLEOTIDE SEQUENCE [LARGE SCALE GENOMIC DNA]</scope>
    <source>
        <strain evidence="1 2">NPDC048946</strain>
    </source>
</reference>
<dbReference type="EMBL" id="JBEZFP010000007">
    <property type="protein sequence ID" value="MEU8132676.1"/>
    <property type="molecule type" value="Genomic_DNA"/>
</dbReference>
<evidence type="ECO:0000313" key="1">
    <source>
        <dbReference type="EMBL" id="MEU8132676.1"/>
    </source>
</evidence>
<sequence>MRPTGVIFAALDCDADVIEDWNRWYDLEHTPPNLLLDGVLQSRRYVAPPELHDARIAAEGSPFAGGRSTFLTVYTLLGDPVAAFQGMTGLRDVLVAAGRMEFPADKKAVRDGDVFATVTATGDDAIRLPADEVAFVGHTGIVVTQRRGGAEAARARAGRLVALDGVHGVWSLASGTRDGLELDIVFVEGDEAAVAARLRAAEPHDAATEVVVDAPYRLIDPLRYPWAAQIRASDLPAKVGG</sequence>
<proteinExistence type="predicted"/>
<comment type="caution">
    <text evidence="1">The sequence shown here is derived from an EMBL/GenBank/DDBJ whole genome shotgun (WGS) entry which is preliminary data.</text>
</comment>
<evidence type="ECO:0000313" key="2">
    <source>
        <dbReference type="Proteomes" id="UP001551482"/>
    </source>
</evidence>
<name>A0ABV3DAA8_9ACTN</name>
<organism evidence="1 2">
    <name type="scientific">Streptodolium elevatio</name>
    <dbReference type="NCBI Taxonomy" id="3157996"/>
    <lineage>
        <taxon>Bacteria</taxon>
        <taxon>Bacillati</taxon>
        <taxon>Actinomycetota</taxon>
        <taxon>Actinomycetes</taxon>
        <taxon>Kitasatosporales</taxon>
        <taxon>Streptomycetaceae</taxon>
        <taxon>Streptodolium</taxon>
    </lineage>
</organism>
<dbReference type="Proteomes" id="UP001551482">
    <property type="component" value="Unassembled WGS sequence"/>
</dbReference>
<dbReference type="RefSeq" id="WP_358348890.1">
    <property type="nucleotide sequence ID" value="NZ_JBEZFP010000007.1"/>
</dbReference>
<protein>
    <submittedName>
        <fullName evidence="1">Uncharacterized protein</fullName>
    </submittedName>
</protein>
<gene>
    <name evidence="1" type="ORF">AB0C36_04120</name>
</gene>